<dbReference type="KEGG" id="sku:Sulku_1373"/>
<dbReference type="STRING" id="709032.Sulku_1373"/>
<dbReference type="InterPro" id="IPR050889">
    <property type="entry name" value="Dendritic_Spine_Reg/Scaffold"/>
</dbReference>
<evidence type="ECO:0000256" key="3">
    <source>
        <dbReference type="PROSITE-ProRule" id="PRU00023"/>
    </source>
</evidence>
<feature type="repeat" description="ANK" evidence="3">
    <location>
        <begin position="85"/>
        <end position="117"/>
    </location>
</feature>
<keyword evidence="1" id="KW-0677">Repeat</keyword>
<dbReference type="InterPro" id="IPR036770">
    <property type="entry name" value="Ankyrin_rpt-contain_sf"/>
</dbReference>
<dbReference type="eggNOG" id="COG0666">
    <property type="taxonomic scope" value="Bacteria"/>
</dbReference>
<keyword evidence="2 3" id="KW-0040">ANK repeat</keyword>
<reference evidence="4 5" key="1">
    <citation type="journal article" date="2012" name="Stand. Genomic Sci.">
        <title>Complete genome sequence of the sulfur compounds oxidizing chemolithoautotroph Sulfuricurvum kujiense type strain (YK-1(T)).</title>
        <authorList>
            <person name="Han C."/>
            <person name="Kotsyurbenko O."/>
            <person name="Chertkov O."/>
            <person name="Held B."/>
            <person name="Lapidus A."/>
            <person name="Nolan M."/>
            <person name="Lucas S."/>
            <person name="Hammon N."/>
            <person name="Deshpande S."/>
            <person name="Cheng J.F."/>
            <person name="Tapia R."/>
            <person name="Goodwin L.A."/>
            <person name="Pitluck S."/>
            <person name="Liolios K."/>
            <person name="Pagani I."/>
            <person name="Ivanova N."/>
            <person name="Mavromatis K."/>
            <person name="Mikhailova N."/>
            <person name="Pati A."/>
            <person name="Chen A."/>
            <person name="Palaniappan K."/>
            <person name="Land M."/>
            <person name="Hauser L."/>
            <person name="Chang Y.J."/>
            <person name="Jeffries C.D."/>
            <person name="Brambilla E.M."/>
            <person name="Rohde M."/>
            <person name="Spring S."/>
            <person name="Sikorski J."/>
            <person name="Goker M."/>
            <person name="Woyke T."/>
            <person name="Bristow J."/>
            <person name="Eisen J.A."/>
            <person name="Markowitz V."/>
            <person name="Hugenholtz P."/>
            <person name="Kyrpides N.C."/>
            <person name="Klenk H.P."/>
            <person name="Detter J.C."/>
        </authorList>
    </citation>
    <scope>NUCLEOTIDE SEQUENCE [LARGE SCALE GENOMIC DNA]</scope>
    <source>
        <strain evidence="5">ATCC BAA-921 / DSM 16994 / JCM 11577 / YK-1</strain>
    </source>
</reference>
<keyword evidence="5" id="KW-1185">Reference proteome</keyword>
<dbReference type="Gene3D" id="1.25.40.20">
    <property type="entry name" value="Ankyrin repeat-containing domain"/>
    <property type="match status" value="1"/>
</dbReference>
<dbReference type="SUPFAM" id="SSF48403">
    <property type="entry name" value="Ankyrin repeat"/>
    <property type="match status" value="1"/>
</dbReference>
<evidence type="ECO:0000256" key="1">
    <source>
        <dbReference type="ARBA" id="ARBA00022737"/>
    </source>
</evidence>
<dbReference type="HOGENOM" id="CLU_1746316_0_0_7"/>
<protein>
    <submittedName>
        <fullName evidence="4">Ankyrin</fullName>
    </submittedName>
</protein>
<dbReference type="PANTHER" id="PTHR24166">
    <property type="entry name" value="ROLLING PEBBLES, ISOFORM B"/>
    <property type="match status" value="1"/>
</dbReference>
<dbReference type="AlphaFoldDB" id="E4TYP4"/>
<organism evidence="4 5">
    <name type="scientific">Sulfuricurvum kujiense (strain ATCC BAA-921 / DSM 16994 / JCM 11577 / YK-1)</name>
    <dbReference type="NCBI Taxonomy" id="709032"/>
    <lineage>
        <taxon>Bacteria</taxon>
        <taxon>Pseudomonadati</taxon>
        <taxon>Campylobacterota</taxon>
        <taxon>Epsilonproteobacteria</taxon>
        <taxon>Campylobacterales</taxon>
        <taxon>Sulfurimonadaceae</taxon>
        <taxon>Sulfuricurvum</taxon>
    </lineage>
</organism>
<feature type="repeat" description="ANK" evidence="3">
    <location>
        <begin position="52"/>
        <end position="84"/>
    </location>
</feature>
<evidence type="ECO:0000313" key="5">
    <source>
        <dbReference type="Proteomes" id="UP000008721"/>
    </source>
</evidence>
<name>E4TYP4_SULKY</name>
<evidence type="ECO:0000256" key="2">
    <source>
        <dbReference type="ARBA" id="ARBA00023043"/>
    </source>
</evidence>
<sequence>MKKILLLAVLLSNLLYGAEILKLVSLLDLNDTEALEMQVQNLNDANAAREDNNKTVLMYACWVGNLEAVKYLVSKGADVNAQDSGGATALHLAAWKGHNTIALYLLENGASGSSMSKDGMTPLDIALMKENKEIAEAIEKAAPKLKPLL</sequence>
<proteinExistence type="predicted"/>
<dbReference type="Proteomes" id="UP000008721">
    <property type="component" value="Chromosome"/>
</dbReference>
<dbReference type="PANTHER" id="PTHR24166:SF48">
    <property type="entry name" value="PROTEIN VAPYRIN"/>
    <property type="match status" value="1"/>
</dbReference>
<dbReference type="PROSITE" id="PS50297">
    <property type="entry name" value="ANK_REP_REGION"/>
    <property type="match status" value="2"/>
</dbReference>
<dbReference type="OrthoDB" id="671583at2"/>
<evidence type="ECO:0000313" key="4">
    <source>
        <dbReference type="EMBL" id="ADR34035.1"/>
    </source>
</evidence>
<dbReference type="Pfam" id="PF12796">
    <property type="entry name" value="Ank_2"/>
    <property type="match status" value="1"/>
</dbReference>
<gene>
    <name evidence="4" type="ordered locus">Sulku_1373</name>
</gene>
<dbReference type="SMART" id="SM00248">
    <property type="entry name" value="ANK"/>
    <property type="match status" value="3"/>
</dbReference>
<dbReference type="InterPro" id="IPR002110">
    <property type="entry name" value="Ankyrin_rpt"/>
</dbReference>
<dbReference type="PROSITE" id="PS50088">
    <property type="entry name" value="ANK_REPEAT"/>
    <property type="match status" value="2"/>
</dbReference>
<dbReference type="EMBL" id="CP002355">
    <property type="protein sequence ID" value="ADR34035.1"/>
    <property type="molecule type" value="Genomic_DNA"/>
</dbReference>
<dbReference type="RefSeq" id="WP_013460232.1">
    <property type="nucleotide sequence ID" value="NC_014762.1"/>
</dbReference>
<accession>E4TYP4</accession>